<dbReference type="Proteomes" id="UP000694892">
    <property type="component" value="Chromosome 5S"/>
</dbReference>
<dbReference type="AlphaFoldDB" id="A0A974CRV9"/>
<sequence>MLNNNSNRIRFNYFSLHHFRPMKPQFIEITVDKNNQAQYIAAKIGLLLIHYCVSTCFSCENGDLFVVFTLYTTGITLPS</sequence>
<gene>
    <name evidence="1" type="ORF">XELAEV_18029557mg</name>
</gene>
<dbReference type="EMBL" id="CM004475">
    <property type="protein sequence ID" value="OCT78460.1"/>
    <property type="molecule type" value="Genomic_DNA"/>
</dbReference>
<name>A0A974CRV9_XENLA</name>
<evidence type="ECO:0000313" key="1">
    <source>
        <dbReference type="EMBL" id="OCT78460.1"/>
    </source>
</evidence>
<proteinExistence type="predicted"/>
<evidence type="ECO:0000313" key="2">
    <source>
        <dbReference type="Proteomes" id="UP000694892"/>
    </source>
</evidence>
<accession>A0A974CRV9</accession>
<protein>
    <submittedName>
        <fullName evidence="1">Uncharacterized protein</fullName>
    </submittedName>
</protein>
<reference evidence="2" key="1">
    <citation type="journal article" date="2016" name="Nature">
        <title>Genome evolution in the allotetraploid frog Xenopus laevis.</title>
        <authorList>
            <person name="Session A.M."/>
            <person name="Uno Y."/>
            <person name="Kwon T."/>
            <person name="Chapman J.A."/>
            <person name="Toyoda A."/>
            <person name="Takahashi S."/>
            <person name="Fukui A."/>
            <person name="Hikosaka A."/>
            <person name="Suzuki A."/>
            <person name="Kondo M."/>
            <person name="van Heeringen S.J."/>
            <person name="Quigley I."/>
            <person name="Heinz S."/>
            <person name="Ogino H."/>
            <person name="Ochi H."/>
            <person name="Hellsten U."/>
            <person name="Lyons J.B."/>
            <person name="Simakov O."/>
            <person name="Putnam N."/>
            <person name="Stites J."/>
            <person name="Kuroki Y."/>
            <person name="Tanaka T."/>
            <person name="Michiue T."/>
            <person name="Watanabe M."/>
            <person name="Bogdanovic O."/>
            <person name="Lister R."/>
            <person name="Georgiou G."/>
            <person name="Paranjpe S.S."/>
            <person name="van Kruijsbergen I."/>
            <person name="Shu S."/>
            <person name="Carlson J."/>
            <person name="Kinoshita T."/>
            <person name="Ohta Y."/>
            <person name="Mawaribuchi S."/>
            <person name="Jenkins J."/>
            <person name="Grimwood J."/>
            <person name="Schmutz J."/>
            <person name="Mitros T."/>
            <person name="Mozaffari S.V."/>
            <person name="Suzuki Y."/>
            <person name="Haramoto Y."/>
            <person name="Yamamoto T.S."/>
            <person name="Takagi C."/>
            <person name="Heald R."/>
            <person name="Miller K."/>
            <person name="Haudenschild C."/>
            <person name="Kitzman J."/>
            <person name="Nakayama T."/>
            <person name="Izutsu Y."/>
            <person name="Robert J."/>
            <person name="Fortriede J."/>
            <person name="Burns K."/>
            <person name="Lotay V."/>
            <person name="Karimi K."/>
            <person name="Yasuoka Y."/>
            <person name="Dichmann D.S."/>
            <person name="Flajnik M.F."/>
            <person name="Houston D.W."/>
            <person name="Shendure J."/>
            <person name="DuPasquier L."/>
            <person name="Vize P.D."/>
            <person name="Zorn A.M."/>
            <person name="Ito M."/>
            <person name="Marcotte E.M."/>
            <person name="Wallingford J.B."/>
            <person name="Ito Y."/>
            <person name="Asashima M."/>
            <person name="Ueno N."/>
            <person name="Matsuda Y."/>
            <person name="Veenstra G.J."/>
            <person name="Fujiyama A."/>
            <person name="Harland R.M."/>
            <person name="Taira M."/>
            <person name="Rokhsar D.S."/>
        </authorList>
    </citation>
    <scope>NUCLEOTIDE SEQUENCE [LARGE SCALE GENOMIC DNA]</scope>
    <source>
        <strain evidence="2">J</strain>
    </source>
</reference>
<organism evidence="1 2">
    <name type="scientific">Xenopus laevis</name>
    <name type="common">African clawed frog</name>
    <dbReference type="NCBI Taxonomy" id="8355"/>
    <lineage>
        <taxon>Eukaryota</taxon>
        <taxon>Metazoa</taxon>
        <taxon>Chordata</taxon>
        <taxon>Craniata</taxon>
        <taxon>Vertebrata</taxon>
        <taxon>Euteleostomi</taxon>
        <taxon>Amphibia</taxon>
        <taxon>Batrachia</taxon>
        <taxon>Anura</taxon>
        <taxon>Pipoidea</taxon>
        <taxon>Pipidae</taxon>
        <taxon>Xenopodinae</taxon>
        <taxon>Xenopus</taxon>
        <taxon>Xenopus</taxon>
    </lineage>
</organism>